<feature type="region of interest" description="Disordered" evidence="1">
    <location>
        <begin position="1"/>
        <end position="32"/>
    </location>
</feature>
<name>A0ABQ5K914_9EUKA</name>
<organism evidence="2 3">
    <name type="scientific">Aduncisulcus paluster</name>
    <dbReference type="NCBI Taxonomy" id="2918883"/>
    <lineage>
        <taxon>Eukaryota</taxon>
        <taxon>Metamonada</taxon>
        <taxon>Carpediemonas-like organisms</taxon>
        <taxon>Aduncisulcus</taxon>
    </lineage>
</organism>
<comment type="caution">
    <text evidence="2">The sequence shown here is derived from an EMBL/GenBank/DDBJ whole genome shotgun (WGS) entry which is preliminary data.</text>
</comment>
<feature type="non-terminal residue" evidence="2">
    <location>
        <position position="1"/>
    </location>
</feature>
<protein>
    <submittedName>
        <fullName evidence="2">Uncharacterized protein</fullName>
    </submittedName>
</protein>
<dbReference type="EMBL" id="BQXS01000289">
    <property type="protein sequence ID" value="GKT28437.1"/>
    <property type="molecule type" value="Genomic_DNA"/>
</dbReference>
<dbReference type="Proteomes" id="UP001057375">
    <property type="component" value="Unassembled WGS sequence"/>
</dbReference>
<feature type="compositionally biased region" description="Basic and acidic residues" evidence="1">
    <location>
        <begin position="274"/>
        <end position="286"/>
    </location>
</feature>
<proteinExistence type="predicted"/>
<sequence>PSLNPRSKQIVKRQRQLAGTHSYLSPVGHTSPHIPSGYMHTPMSERQTVEKDGIKFVVPMSSPPPALHTPTIYQEIIGHAQPIYSTDGTLYSDHKASSGSATGSPYPLQSVARNSSSYAAIHLSKGRKVDIADRSFVYNGKDPQKSDVLGFGQEDKYGIMGSEAHISLGISDTPHSGSLRSTMSQPVLSQPAHKSMSFSSSAHTLSPAHLKIHDSGHGDSQFESRIVGDRSLNITGMQPSPIVTSSQQAVEVDTDNSFFVKGDDHEEEEEEEEREKKNAKTNEKNDFYTADIDEDDFQSMDHSME</sequence>
<accession>A0ABQ5K914</accession>
<evidence type="ECO:0000313" key="3">
    <source>
        <dbReference type="Proteomes" id="UP001057375"/>
    </source>
</evidence>
<keyword evidence="3" id="KW-1185">Reference proteome</keyword>
<reference evidence="2" key="1">
    <citation type="submission" date="2022-03" db="EMBL/GenBank/DDBJ databases">
        <title>Draft genome sequence of Aduncisulcus paluster, a free-living microaerophilic Fornicata.</title>
        <authorList>
            <person name="Yuyama I."/>
            <person name="Kume K."/>
            <person name="Tamura T."/>
            <person name="Inagaki Y."/>
            <person name="Hashimoto T."/>
        </authorList>
    </citation>
    <scope>NUCLEOTIDE SEQUENCE</scope>
    <source>
        <strain evidence="2">NY0171</strain>
    </source>
</reference>
<evidence type="ECO:0000256" key="1">
    <source>
        <dbReference type="SAM" id="MobiDB-lite"/>
    </source>
</evidence>
<gene>
    <name evidence="2" type="ORF">ADUPG1_000646</name>
</gene>
<evidence type="ECO:0000313" key="2">
    <source>
        <dbReference type="EMBL" id="GKT28437.1"/>
    </source>
</evidence>
<feature type="region of interest" description="Disordered" evidence="1">
    <location>
        <begin position="254"/>
        <end position="305"/>
    </location>
</feature>